<dbReference type="EMBL" id="JAPFFF010000006">
    <property type="protein sequence ID" value="KAK8888477.1"/>
    <property type="molecule type" value="Genomic_DNA"/>
</dbReference>
<organism evidence="2 3">
    <name type="scientific">Tritrichomonas musculus</name>
    <dbReference type="NCBI Taxonomy" id="1915356"/>
    <lineage>
        <taxon>Eukaryota</taxon>
        <taxon>Metamonada</taxon>
        <taxon>Parabasalia</taxon>
        <taxon>Tritrichomonadida</taxon>
        <taxon>Tritrichomonadidae</taxon>
        <taxon>Tritrichomonas</taxon>
    </lineage>
</organism>
<evidence type="ECO:0000313" key="2">
    <source>
        <dbReference type="EMBL" id="KAK8888477.1"/>
    </source>
</evidence>
<sequence length="383" mass="44951">MNVSDYKSRIPQWEKDKKEFEINGTIQLQTDIIHRLRKEYNCLLNQVSISIDHLKQIKSIYQSKRQSIEQEISSVLTTTELIKTKMNSNHTKAMNAIRANHNKRLHSIRLQYANELSIGKLDTEQRLLGNDLNDLDDKNVISSIGSTRAKIADLLNHKMEKEKENDTQEKLNRIMLQVDQDRKRCAYLQQKIDEMTSDLEEARKISSLHQTEIILNSPLKFDYTKMEQELLDRSADIIKEESEYKEDSENQIEQYRSQIRDIRIKSDKLKKKIKKADGKTSPELEAKLKELNDLEQEHDSILKQRQMLSNLQASIQKTKKKKKKVSEQISFHVSDLVEYKKENLALIEEIRRLDFMIYGRNGKYQKPKYTPIGSPVAKRSPNH</sequence>
<name>A0ABR2KC67_9EUKA</name>
<evidence type="ECO:0000256" key="1">
    <source>
        <dbReference type="SAM" id="Coils"/>
    </source>
</evidence>
<gene>
    <name evidence="2" type="ORF">M9Y10_039556</name>
</gene>
<dbReference type="Proteomes" id="UP001470230">
    <property type="component" value="Unassembled WGS sequence"/>
</dbReference>
<keyword evidence="3" id="KW-1185">Reference proteome</keyword>
<proteinExistence type="predicted"/>
<accession>A0ABR2KC67</accession>
<comment type="caution">
    <text evidence="2">The sequence shown here is derived from an EMBL/GenBank/DDBJ whole genome shotgun (WGS) entry which is preliminary data.</text>
</comment>
<feature type="coiled-coil region" evidence="1">
    <location>
        <begin position="238"/>
        <end position="328"/>
    </location>
</feature>
<keyword evidence="1" id="KW-0175">Coiled coil</keyword>
<evidence type="ECO:0000313" key="3">
    <source>
        <dbReference type="Proteomes" id="UP001470230"/>
    </source>
</evidence>
<protein>
    <submittedName>
        <fullName evidence="2">Uncharacterized protein</fullName>
    </submittedName>
</protein>
<reference evidence="2 3" key="1">
    <citation type="submission" date="2024-04" db="EMBL/GenBank/DDBJ databases">
        <title>Tritrichomonas musculus Genome.</title>
        <authorList>
            <person name="Alves-Ferreira E."/>
            <person name="Grigg M."/>
            <person name="Lorenzi H."/>
            <person name="Galac M."/>
        </authorList>
    </citation>
    <scope>NUCLEOTIDE SEQUENCE [LARGE SCALE GENOMIC DNA]</scope>
    <source>
        <strain evidence="2 3">EAF2021</strain>
    </source>
</reference>